<evidence type="ECO:0000313" key="2">
    <source>
        <dbReference type="EMBL" id="MBI2052172.1"/>
    </source>
</evidence>
<protein>
    <submittedName>
        <fullName evidence="3">Type II toxin-antitoxin system HicB family antitoxin</fullName>
    </submittedName>
</protein>
<gene>
    <name evidence="2" type="ORF">HYT38_00640</name>
    <name evidence="3" type="ORF">HYV66_01065</name>
</gene>
<evidence type="ECO:0000313" key="3">
    <source>
        <dbReference type="EMBL" id="MBI2465803.1"/>
    </source>
</evidence>
<feature type="domain" description="HicB-like antitoxin of toxin-antitoxin system" evidence="1">
    <location>
        <begin position="16"/>
        <end position="64"/>
    </location>
</feature>
<proteinExistence type="predicted"/>
<evidence type="ECO:0000313" key="4">
    <source>
        <dbReference type="Proteomes" id="UP000709672"/>
    </source>
</evidence>
<dbReference type="EMBL" id="JACPHQ010000013">
    <property type="protein sequence ID" value="MBI2465803.1"/>
    <property type="molecule type" value="Genomic_DNA"/>
</dbReference>
<accession>A0A931YD93</accession>
<comment type="caution">
    <text evidence="3">The sequence shown here is derived from an EMBL/GenBank/DDBJ whole genome shotgun (WGS) entry which is preliminary data.</text>
</comment>
<dbReference type="Proteomes" id="UP000709672">
    <property type="component" value="Unassembled WGS sequence"/>
</dbReference>
<name>A0A931YD93_9BACT</name>
<organism evidence="3 4">
    <name type="scientific">Candidatus Sungiibacteriota bacterium</name>
    <dbReference type="NCBI Taxonomy" id="2750080"/>
    <lineage>
        <taxon>Bacteria</taxon>
        <taxon>Candidatus Sungiibacteriota</taxon>
    </lineage>
</organism>
<dbReference type="Proteomes" id="UP000786662">
    <property type="component" value="Unassembled WGS sequence"/>
</dbReference>
<dbReference type="AlphaFoldDB" id="A0A931YD93"/>
<evidence type="ECO:0000259" key="1">
    <source>
        <dbReference type="Pfam" id="PF15919"/>
    </source>
</evidence>
<reference evidence="3" key="1">
    <citation type="submission" date="2020-07" db="EMBL/GenBank/DDBJ databases">
        <title>Huge and variable diversity of episymbiotic CPR bacteria and DPANN archaea in groundwater ecosystems.</title>
        <authorList>
            <person name="He C.Y."/>
            <person name="Keren R."/>
            <person name="Whittaker M."/>
            <person name="Farag I.F."/>
            <person name="Doudna J."/>
            <person name="Cate J.H.D."/>
            <person name="Banfield J.F."/>
        </authorList>
    </citation>
    <scope>NUCLEOTIDE SEQUENCE</scope>
    <source>
        <strain evidence="2">NC_groundwater_191_Ag_S-0.1um_45_8</strain>
        <strain evidence="3">NC_groundwater_418_Ag_B-0.1um_45_10</strain>
    </source>
</reference>
<dbReference type="EMBL" id="JACOYY010000023">
    <property type="protein sequence ID" value="MBI2052172.1"/>
    <property type="molecule type" value="Genomic_DNA"/>
</dbReference>
<dbReference type="SUPFAM" id="SSF143100">
    <property type="entry name" value="TTHA1013/TTHA0281-like"/>
    <property type="match status" value="1"/>
</dbReference>
<dbReference type="Gene3D" id="3.30.160.250">
    <property type="match status" value="1"/>
</dbReference>
<sequence length="83" mass="9421">MKKQVIVKTKYGEHRIVLEKDERGYMVIAPGLECVVTWGKNINHAKAMAKEAIELHIECIAEEELIRLGFVKKTGKKTVTVEV</sequence>
<dbReference type="Pfam" id="PF15919">
    <property type="entry name" value="HicB_lk_antitox"/>
    <property type="match status" value="1"/>
</dbReference>
<dbReference type="InterPro" id="IPR031807">
    <property type="entry name" value="HicB-like"/>
</dbReference>
<dbReference type="InterPro" id="IPR035069">
    <property type="entry name" value="TTHA1013/TTHA0281-like"/>
</dbReference>